<evidence type="ECO:0000256" key="4">
    <source>
        <dbReference type="ARBA" id="ARBA00022692"/>
    </source>
</evidence>
<sequence>MTLLGAAGLGVWPHEPLAVLWPAMLLEGPVATLVAGSLVGAGVLAFWPVWLAATAADLITDSLLFLLGRCGHGSRASRLLRRLGLTGSRWRNLRTGVHTQLPRVVVGSKLVDAGAVPAFLAVGMAGVSYRRFMAWNAPVTAVRAALLTGVGMLVGHRLADAFTARPWLAVVGGVALGAALLAVQAVATRLTARRRGDPTANEKYTRRLLRNVPSATESVVALQRYPDVTRQ</sequence>
<organism evidence="8 9">
    <name type="scientific">Pseudonocardia parietis</name>
    <dbReference type="NCBI Taxonomy" id="570936"/>
    <lineage>
        <taxon>Bacteria</taxon>
        <taxon>Bacillati</taxon>
        <taxon>Actinomycetota</taxon>
        <taxon>Actinomycetes</taxon>
        <taxon>Pseudonocardiales</taxon>
        <taxon>Pseudonocardiaceae</taxon>
        <taxon>Pseudonocardia</taxon>
    </lineage>
</organism>
<feature type="transmembrane region" description="Helical" evidence="7">
    <location>
        <begin position="134"/>
        <end position="155"/>
    </location>
</feature>
<proteinExistence type="inferred from homology"/>
<evidence type="ECO:0000313" key="9">
    <source>
        <dbReference type="Proteomes" id="UP001519295"/>
    </source>
</evidence>
<accession>A0ABS4VPK5</accession>
<dbReference type="InterPro" id="IPR051311">
    <property type="entry name" value="DedA_domain"/>
</dbReference>
<comment type="similarity">
    <text evidence="2">Belongs to the DedA family.</text>
</comment>
<dbReference type="EMBL" id="JAGINU010000001">
    <property type="protein sequence ID" value="MBP2365849.1"/>
    <property type="molecule type" value="Genomic_DNA"/>
</dbReference>
<evidence type="ECO:0000256" key="6">
    <source>
        <dbReference type="ARBA" id="ARBA00023136"/>
    </source>
</evidence>
<keyword evidence="3" id="KW-1003">Cell membrane</keyword>
<feature type="transmembrane region" description="Helical" evidence="7">
    <location>
        <begin position="29"/>
        <end position="53"/>
    </location>
</feature>
<gene>
    <name evidence="8" type="ORF">JOF36_001545</name>
</gene>
<name>A0ABS4VPK5_9PSEU</name>
<dbReference type="RefSeq" id="WP_210025694.1">
    <property type="nucleotide sequence ID" value="NZ_JAGINU010000001.1"/>
</dbReference>
<evidence type="ECO:0000256" key="3">
    <source>
        <dbReference type="ARBA" id="ARBA00022475"/>
    </source>
</evidence>
<comment type="caution">
    <text evidence="8">The sequence shown here is derived from an EMBL/GenBank/DDBJ whole genome shotgun (WGS) entry which is preliminary data.</text>
</comment>
<evidence type="ECO:0000256" key="5">
    <source>
        <dbReference type="ARBA" id="ARBA00022989"/>
    </source>
</evidence>
<evidence type="ECO:0000256" key="1">
    <source>
        <dbReference type="ARBA" id="ARBA00004651"/>
    </source>
</evidence>
<feature type="transmembrane region" description="Helical" evidence="7">
    <location>
        <begin position="167"/>
        <end position="187"/>
    </location>
</feature>
<keyword evidence="6 7" id="KW-0472">Membrane</keyword>
<evidence type="ECO:0000256" key="2">
    <source>
        <dbReference type="ARBA" id="ARBA00010792"/>
    </source>
</evidence>
<keyword evidence="9" id="KW-1185">Reference proteome</keyword>
<dbReference type="PANTHER" id="PTHR42709">
    <property type="entry name" value="ALKALINE PHOSPHATASE LIKE PROTEIN"/>
    <property type="match status" value="1"/>
</dbReference>
<dbReference type="PANTHER" id="PTHR42709:SF6">
    <property type="entry name" value="UNDECAPRENYL PHOSPHATE TRANSPORTER A"/>
    <property type="match status" value="1"/>
</dbReference>
<keyword evidence="4 7" id="KW-0812">Transmembrane</keyword>
<protein>
    <submittedName>
        <fullName evidence="8">Membrane protein DedA with SNARE-associated domain</fullName>
    </submittedName>
</protein>
<comment type="subcellular location">
    <subcellularLocation>
        <location evidence="1">Cell membrane</location>
        <topology evidence="1">Multi-pass membrane protein</topology>
    </subcellularLocation>
</comment>
<keyword evidence="5 7" id="KW-1133">Transmembrane helix</keyword>
<dbReference type="Proteomes" id="UP001519295">
    <property type="component" value="Unassembled WGS sequence"/>
</dbReference>
<reference evidence="8 9" key="1">
    <citation type="submission" date="2021-03" db="EMBL/GenBank/DDBJ databases">
        <title>Sequencing the genomes of 1000 actinobacteria strains.</title>
        <authorList>
            <person name="Klenk H.-P."/>
        </authorList>
    </citation>
    <scope>NUCLEOTIDE SEQUENCE [LARGE SCALE GENOMIC DNA]</scope>
    <source>
        <strain evidence="8 9">DSM 45256</strain>
    </source>
</reference>
<evidence type="ECO:0000313" key="8">
    <source>
        <dbReference type="EMBL" id="MBP2365849.1"/>
    </source>
</evidence>
<evidence type="ECO:0000256" key="7">
    <source>
        <dbReference type="SAM" id="Phobius"/>
    </source>
</evidence>